<reference evidence="1" key="2">
    <citation type="journal article" date="2022" name="New Phytol.">
        <title>Evolutionary transition to the ectomycorrhizal habit in the genomes of a hyperdiverse lineage of mushroom-forming fungi.</title>
        <authorList>
            <person name="Looney B."/>
            <person name="Miyauchi S."/>
            <person name="Morin E."/>
            <person name="Drula E."/>
            <person name="Courty P.E."/>
            <person name="Kohler A."/>
            <person name="Kuo A."/>
            <person name="LaButti K."/>
            <person name="Pangilinan J."/>
            <person name="Lipzen A."/>
            <person name="Riley R."/>
            <person name="Andreopoulos W."/>
            <person name="He G."/>
            <person name="Johnson J."/>
            <person name="Nolan M."/>
            <person name="Tritt A."/>
            <person name="Barry K.W."/>
            <person name="Grigoriev I.V."/>
            <person name="Nagy L.G."/>
            <person name="Hibbett D."/>
            <person name="Henrissat B."/>
            <person name="Matheny P.B."/>
            <person name="Labbe J."/>
            <person name="Martin F.M."/>
        </authorList>
    </citation>
    <scope>NUCLEOTIDE SEQUENCE</scope>
    <source>
        <strain evidence="1">FP105234-sp</strain>
    </source>
</reference>
<dbReference type="Proteomes" id="UP000814033">
    <property type="component" value="Unassembled WGS sequence"/>
</dbReference>
<sequence length="1768" mass="196010">MQSASSSTSPSYSPGLEASGTPDTDDHVSTNDKVAEQMESPEGGAEQALESHEVIELQAFGERKAWIVDKTKYLEGMPPIDLFAGLDAIRSSAEAIPGLPSRDELRQWLVEHDKIEKDTEAFDSGELKKFKSFTKAAAKRNLSPEDTDLIEVTLTTIYEFDKLLHLLRDRSENLDLLGTRLTWEEQRAAAWVERRRLLSDLNTFLTQRATWSSAVYDMMNRPEEPSLRRGSIASVASDSSITSTPGFSRSARFKLAEELSREAAQFASRISTLRHGRIAAAGKALDKLIDHSRKPVPEELLDEQDKLEDQGINEIENVGKFVMLVVTQWRKADELYVETMKDEAAAQSLYEEIETARTSHPSGRQGVAFINRASTIAKRVVAREDPALRGSTFPSPHHPLFPNQASRTKVIAQSLSTELAKGAALAEKAEKIAQEYQASVDAVKQVDASASVALELAATYESVLLRLQQGVVATDGDGTPPDLTSSSCLRPSQHATFLALLPSLLQESEVADSKSDGLLPKARAALLALETFAVNPEYKHRCTSAISRLAELKLEVACARQDMGERVVSLRDVRRIWSSAQSMVQEVQDLRGDIVESIERHKWKSQTIASGSLPLTPESSNSSLPLSIGPAENLAERSQTLHARFSLEVEAYFSALPRHIHPTVRAFLGDHVYALSTSMENTHQMVKILNGVQKQAMVMVDLREEMHTLQIGLEDIGDRYEALADAVLADTVSSTAADELETDLKTDAAIFQQSVQSFIDSLAQRAIFVSPEFSYTKATPPVQRNSHASSESSPAVFLDVPVALNLPVDLTQLDTLVRADCNALALTLSSDLESVKRKAVQLQLTLIGKEVELKISGVMLSVQNATRDMDSFRVTLAAASTASDPLDHLTSLGQQVSPRIVAWHSDISRSMSPIRQLLRDMETRRCDTEALDNIVTNSTKALDNAEAKFSAWQQDADSLQYSISTARKMEMERLEEVRRQLEETARLEAEERARREAEEQARLEAKERARHEAEEQARFEAQERARREAEEQARLEAEELARLEAEELARREAEEQARFEAEQRAQFEVEEKAQRLIEERTRLEAEERTRREAEQQARREAQEQARRVFEQTQRAEEQRAMEREQKARAADLSLERPENGLPQQELEPVLESQEPRDRDRELAEDIFGSTSSLAPAASILSREHVLLQNRIQGIRKRLDSLNIIGVARSGHPLPSQSAYARMASEFSDLSNEITRFPSEVSEPIVDAELRSVRKDIIESRVSLQRIQDLAKLGKSVQDCDAALSDLLEHIDSYPAPPPGPFSSSHVSVTVRPPEEQLTARLAFTKTGIDDMDEWYARVADDSRASSDRQRILQTWNELESMAFDRINGRKSRPPSAVSSGRNSRASDVQRPLLRKKSSHYSNLSAGSPSSGPGRLLAPSHPSTSIRRVVSNTDDASKSRPTSRLSAVSSNRSVSGPLFSPSSRLFNATFASRQRTTSLSSSTSSPSIQLPPTRKSLDRARPRPSAGQPERLSSPTLSEASSQSRSFGGPTRPISRSTWGRAPRLSFPSPVVKSPPRHKASPPKKRPYIANPKNKLDVAVGDIVNNLPVDIKIEVVEDAWHDQSGKYWIGGEDPKLCFCRILRSRTVMVRVGGGWMELSNFIQTHFADMFRLLPEAPVPFLGAREERWISSATLLETAENPTTPPRALRTPEPKGAPLPSFALSTPSGRSPQSLKTASSPGSPLTPLQFMRRADVDGIGLRPVTPSKAPNLRSRTIIPATPVRTPTWKP</sequence>
<accession>A0ACB8SAX9</accession>
<protein>
    <submittedName>
        <fullName evidence="1">Uncharacterized protein</fullName>
    </submittedName>
</protein>
<evidence type="ECO:0000313" key="1">
    <source>
        <dbReference type="EMBL" id="KAI0053051.1"/>
    </source>
</evidence>
<name>A0ACB8SAX9_9AGAM</name>
<organism evidence="1 2">
    <name type="scientific">Auriscalpium vulgare</name>
    <dbReference type="NCBI Taxonomy" id="40419"/>
    <lineage>
        <taxon>Eukaryota</taxon>
        <taxon>Fungi</taxon>
        <taxon>Dikarya</taxon>
        <taxon>Basidiomycota</taxon>
        <taxon>Agaricomycotina</taxon>
        <taxon>Agaricomycetes</taxon>
        <taxon>Russulales</taxon>
        <taxon>Auriscalpiaceae</taxon>
        <taxon>Auriscalpium</taxon>
    </lineage>
</organism>
<keyword evidence="2" id="KW-1185">Reference proteome</keyword>
<reference evidence="1" key="1">
    <citation type="submission" date="2021-02" db="EMBL/GenBank/DDBJ databases">
        <authorList>
            <consortium name="DOE Joint Genome Institute"/>
            <person name="Ahrendt S."/>
            <person name="Looney B.P."/>
            <person name="Miyauchi S."/>
            <person name="Morin E."/>
            <person name="Drula E."/>
            <person name="Courty P.E."/>
            <person name="Chicoki N."/>
            <person name="Fauchery L."/>
            <person name="Kohler A."/>
            <person name="Kuo A."/>
            <person name="Labutti K."/>
            <person name="Pangilinan J."/>
            <person name="Lipzen A."/>
            <person name="Riley R."/>
            <person name="Andreopoulos W."/>
            <person name="He G."/>
            <person name="Johnson J."/>
            <person name="Barry K.W."/>
            <person name="Grigoriev I.V."/>
            <person name="Nagy L."/>
            <person name="Hibbett D."/>
            <person name="Henrissat B."/>
            <person name="Matheny P.B."/>
            <person name="Labbe J."/>
            <person name="Martin F."/>
        </authorList>
    </citation>
    <scope>NUCLEOTIDE SEQUENCE</scope>
    <source>
        <strain evidence="1">FP105234-sp</strain>
    </source>
</reference>
<comment type="caution">
    <text evidence="1">The sequence shown here is derived from an EMBL/GenBank/DDBJ whole genome shotgun (WGS) entry which is preliminary data.</text>
</comment>
<evidence type="ECO:0000313" key="2">
    <source>
        <dbReference type="Proteomes" id="UP000814033"/>
    </source>
</evidence>
<gene>
    <name evidence="1" type="ORF">FA95DRAFT_1552935</name>
</gene>
<dbReference type="EMBL" id="MU275842">
    <property type="protein sequence ID" value="KAI0053051.1"/>
    <property type="molecule type" value="Genomic_DNA"/>
</dbReference>
<proteinExistence type="predicted"/>